<dbReference type="GeneID" id="25298290"/>
<dbReference type="Proteomes" id="UP000053617">
    <property type="component" value="Unassembled WGS sequence"/>
</dbReference>
<keyword evidence="1" id="KW-0812">Transmembrane</keyword>
<evidence type="ECO:0000313" key="2">
    <source>
        <dbReference type="EMBL" id="KIX00082.1"/>
    </source>
</evidence>
<gene>
    <name evidence="2" type="ORF">Z518_10219</name>
</gene>
<feature type="transmembrane region" description="Helical" evidence="1">
    <location>
        <begin position="33"/>
        <end position="52"/>
    </location>
</feature>
<dbReference type="RefSeq" id="XP_013267218.1">
    <property type="nucleotide sequence ID" value="XM_013411764.1"/>
</dbReference>
<dbReference type="EMBL" id="KN847483">
    <property type="protein sequence ID" value="KIX00082.1"/>
    <property type="molecule type" value="Genomic_DNA"/>
</dbReference>
<sequence length="178" mass="20341">MPIYYAAYTYVSKPETYWWPLNREVPIQFANSLMRAVMIGFTLPTILIFIPWKDPYTIQAFESLWQPSPMFVPFICSVLGYVYVKRHNLKQVSGKAADPFPDVPILQNLYIVSGILSVLLHIYSLAKIVSSPNLSLMSVFWPDFTAQPKAFGEGLRALFLADFWGFYAAMYGWLCMAA</sequence>
<name>A0A0D2FDB9_9EURO</name>
<feature type="transmembrane region" description="Helical" evidence="1">
    <location>
        <begin position="105"/>
        <end position="126"/>
    </location>
</feature>
<dbReference type="AlphaFoldDB" id="A0A0D2FDB9"/>
<feature type="transmembrane region" description="Helical" evidence="1">
    <location>
        <begin position="157"/>
        <end position="176"/>
    </location>
</feature>
<accession>A0A0D2FDB9</accession>
<evidence type="ECO:0000256" key="1">
    <source>
        <dbReference type="SAM" id="Phobius"/>
    </source>
</evidence>
<reference evidence="2 3" key="1">
    <citation type="submission" date="2015-01" db="EMBL/GenBank/DDBJ databases">
        <title>The Genome Sequence of Rhinocladiella mackenzie CBS 650.93.</title>
        <authorList>
            <consortium name="The Broad Institute Genomics Platform"/>
            <person name="Cuomo C."/>
            <person name="de Hoog S."/>
            <person name="Gorbushina A."/>
            <person name="Stielow B."/>
            <person name="Teixiera M."/>
            <person name="Abouelleil A."/>
            <person name="Chapman S.B."/>
            <person name="Priest M."/>
            <person name="Young S.K."/>
            <person name="Wortman J."/>
            <person name="Nusbaum C."/>
            <person name="Birren B."/>
        </authorList>
    </citation>
    <scope>NUCLEOTIDE SEQUENCE [LARGE SCALE GENOMIC DNA]</scope>
    <source>
        <strain evidence="2 3">CBS 650.93</strain>
    </source>
</reference>
<dbReference type="VEuPathDB" id="FungiDB:Z518_10219"/>
<evidence type="ECO:0000313" key="3">
    <source>
        <dbReference type="Proteomes" id="UP000053617"/>
    </source>
</evidence>
<keyword evidence="1" id="KW-0472">Membrane</keyword>
<dbReference type="HOGENOM" id="CLU_1511399_0_0_1"/>
<organism evidence="2 3">
    <name type="scientific">Rhinocladiella mackenziei CBS 650.93</name>
    <dbReference type="NCBI Taxonomy" id="1442369"/>
    <lineage>
        <taxon>Eukaryota</taxon>
        <taxon>Fungi</taxon>
        <taxon>Dikarya</taxon>
        <taxon>Ascomycota</taxon>
        <taxon>Pezizomycotina</taxon>
        <taxon>Eurotiomycetes</taxon>
        <taxon>Chaetothyriomycetidae</taxon>
        <taxon>Chaetothyriales</taxon>
        <taxon>Herpotrichiellaceae</taxon>
        <taxon>Rhinocladiella</taxon>
    </lineage>
</organism>
<protein>
    <submittedName>
        <fullName evidence="2">Rhinocladiella mackenziei CBS 650.93 unplaced genomic scaffold supercont1.9, whole genome shotgun sequence</fullName>
    </submittedName>
</protein>
<feature type="transmembrane region" description="Helical" evidence="1">
    <location>
        <begin position="64"/>
        <end position="84"/>
    </location>
</feature>
<dbReference type="STRING" id="1442369.A0A0D2FDB9"/>
<keyword evidence="1" id="KW-1133">Transmembrane helix</keyword>
<dbReference type="OrthoDB" id="4127210at2759"/>
<proteinExistence type="predicted"/>
<keyword evidence="3" id="KW-1185">Reference proteome</keyword>